<dbReference type="InterPro" id="IPR048647">
    <property type="entry name" value="RlmA_N"/>
</dbReference>
<evidence type="ECO:0000313" key="9">
    <source>
        <dbReference type="Proteomes" id="UP000644693"/>
    </source>
</evidence>
<name>A0A918XDS7_9GAMM</name>
<dbReference type="EMBL" id="BMYM01000001">
    <property type="protein sequence ID" value="GHD26632.1"/>
    <property type="molecule type" value="Genomic_DNA"/>
</dbReference>
<evidence type="ECO:0000256" key="2">
    <source>
        <dbReference type="ARBA" id="ARBA00022679"/>
    </source>
</evidence>
<dbReference type="GO" id="GO:0008168">
    <property type="term" value="F:methyltransferase activity"/>
    <property type="evidence" value="ECO:0007669"/>
    <property type="project" value="UniProtKB-KW"/>
</dbReference>
<keyword evidence="9" id="KW-1185">Reference proteome</keyword>
<dbReference type="SUPFAM" id="SSF53335">
    <property type="entry name" value="S-adenosyl-L-methionine-dependent methyltransferases"/>
    <property type="match status" value="1"/>
</dbReference>
<dbReference type="RefSeq" id="WP_189474621.1">
    <property type="nucleotide sequence ID" value="NZ_BMYM01000001.1"/>
</dbReference>
<dbReference type="Pfam" id="PF21302">
    <property type="entry name" value="Zn_ribbon_RlmA"/>
    <property type="match status" value="1"/>
</dbReference>
<dbReference type="InterPro" id="IPR029063">
    <property type="entry name" value="SAM-dependent_MTases_sf"/>
</dbReference>
<dbReference type="InterPro" id="IPR023576">
    <property type="entry name" value="UbiE/COQ5_MeTrFase_CS"/>
</dbReference>
<evidence type="ECO:0000256" key="4">
    <source>
        <dbReference type="PIRSR" id="PIRSR018249-1"/>
    </source>
</evidence>
<evidence type="ECO:0000259" key="6">
    <source>
        <dbReference type="Pfam" id="PF13649"/>
    </source>
</evidence>
<feature type="binding site" evidence="4">
    <location>
        <position position="31"/>
    </location>
    <ligand>
        <name>Zn(2+)</name>
        <dbReference type="ChEBI" id="CHEBI:29105"/>
    </ligand>
</feature>
<accession>A0A918XDS7</accession>
<feature type="binding site" evidence="5">
    <location>
        <begin position="101"/>
        <end position="102"/>
    </location>
    <ligand>
        <name>S-adenosyl-L-methionine</name>
        <dbReference type="ChEBI" id="CHEBI:59789"/>
    </ligand>
</feature>
<keyword evidence="1" id="KW-0489">Methyltransferase</keyword>
<dbReference type="InterPro" id="IPR016718">
    <property type="entry name" value="rRNA_m1G-MeTrfase_A_prd"/>
</dbReference>
<dbReference type="PIRSF" id="PIRSF018249">
    <property type="entry name" value="MyrA_prd"/>
    <property type="match status" value="1"/>
</dbReference>
<dbReference type="Pfam" id="PF13649">
    <property type="entry name" value="Methyltransf_25"/>
    <property type="match status" value="1"/>
</dbReference>
<feature type="binding site" evidence="5">
    <location>
        <position position="73"/>
    </location>
    <ligand>
        <name>S-adenosyl-L-methionine</name>
        <dbReference type="ChEBI" id="CHEBI:59789"/>
    </ligand>
</feature>
<evidence type="ECO:0000256" key="5">
    <source>
        <dbReference type="PIRSR" id="PIRSR018249-2"/>
    </source>
</evidence>
<evidence type="ECO:0000313" key="8">
    <source>
        <dbReference type="EMBL" id="GHD26632.1"/>
    </source>
</evidence>
<dbReference type="GO" id="GO:0032259">
    <property type="term" value="P:methylation"/>
    <property type="evidence" value="ECO:0007669"/>
    <property type="project" value="UniProtKB-KW"/>
</dbReference>
<organism evidence="8 9">
    <name type="scientific">Parahalioglobus pacificus</name>
    <dbReference type="NCBI Taxonomy" id="930806"/>
    <lineage>
        <taxon>Bacteria</taxon>
        <taxon>Pseudomonadati</taxon>
        <taxon>Pseudomonadota</taxon>
        <taxon>Gammaproteobacteria</taxon>
        <taxon>Cellvibrionales</taxon>
        <taxon>Halieaceae</taxon>
        <taxon>Parahalioglobus</taxon>
    </lineage>
</organism>
<protein>
    <submittedName>
        <fullName evidence="8">23S rRNA (Guanine(745)-N(1))-methyltransferase</fullName>
    </submittedName>
</protein>
<comment type="caution">
    <text evidence="8">The sequence shown here is derived from an EMBL/GenBank/DDBJ whole genome shotgun (WGS) entry which is preliminary data.</text>
</comment>
<dbReference type="PROSITE" id="PS01184">
    <property type="entry name" value="UBIE_2"/>
    <property type="match status" value="1"/>
</dbReference>
<keyword evidence="4" id="KW-0479">Metal-binding</keyword>
<reference evidence="8" key="2">
    <citation type="submission" date="2020-09" db="EMBL/GenBank/DDBJ databases">
        <authorList>
            <person name="Sun Q."/>
            <person name="Kim S."/>
        </authorList>
    </citation>
    <scope>NUCLEOTIDE SEQUENCE</scope>
    <source>
        <strain evidence="8">KCTC 23430</strain>
    </source>
</reference>
<keyword evidence="3 5" id="KW-0949">S-adenosyl-L-methionine</keyword>
<feature type="binding site" evidence="4">
    <location>
        <position position="27"/>
    </location>
    <ligand>
        <name>Zn(2+)</name>
        <dbReference type="ChEBI" id="CHEBI:29105"/>
    </ligand>
</feature>
<reference evidence="8" key="1">
    <citation type="journal article" date="2014" name="Int. J. Syst. Evol. Microbiol.">
        <title>Complete genome sequence of Corynebacterium casei LMG S-19264T (=DSM 44701T), isolated from a smear-ripened cheese.</title>
        <authorList>
            <consortium name="US DOE Joint Genome Institute (JGI-PGF)"/>
            <person name="Walter F."/>
            <person name="Albersmeier A."/>
            <person name="Kalinowski J."/>
            <person name="Ruckert C."/>
        </authorList>
    </citation>
    <scope>NUCLEOTIDE SEQUENCE</scope>
    <source>
        <strain evidence="8">KCTC 23430</strain>
    </source>
</reference>
<dbReference type="GO" id="GO:0046872">
    <property type="term" value="F:metal ion binding"/>
    <property type="evidence" value="ECO:0007669"/>
    <property type="project" value="UniProtKB-KW"/>
</dbReference>
<dbReference type="Gene3D" id="3.40.50.150">
    <property type="entry name" value="Vaccinia Virus protein VP39"/>
    <property type="match status" value="1"/>
</dbReference>
<keyword evidence="4" id="KW-0862">Zinc</keyword>
<sequence>MTFRSDPTLRCPLDALPLIMADGCLRCEDGHTFDIARQGYVNLLPAHNKRSRDPGDSKAMIAARRGFLDAGFYKALPARLVDCHLSRLGHDSLIVDAGCGEGYYLDQIQQRLRNDDKPEPRIVGFDISKWAVQSAAKRFSATWLVASNRQIPLADRSANVILDAFGFPNFVEFSRVLKPDGMLIRVEAGQKHLLELRELIYPTVETNNSPHTLPSGFHRLTRDEITYTIELSAHQQIADLLLMTPHLFRAQSEGKKRVEELSSLTTTVHAVIDVFQRE</sequence>
<evidence type="ECO:0000256" key="1">
    <source>
        <dbReference type="ARBA" id="ARBA00022603"/>
    </source>
</evidence>
<feature type="binding site" evidence="5">
    <location>
        <position position="192"/>
    </location>
    <ligand>
        <name>S-adenosyl-L-methionine</name>
        <dbReference type="ChEBI" id="CHEBI:59789"/>
    </ligand>
</feature>
<feature type="domain" description="23S rRNA (guanine(745)-N(1))-methyltransferase N-terminal" evidence="7">
    <location>
        <begin position="10"/>
        <end position="52"/>
    </location>
</feature>
<evidence type="ECO:0000256" key="3">
    <source>
        <dbReference type="ARBA" id="ARBA00022691"/>
    </source>
</evidence>
<proteinExistence type="predicted"/>
<dbReference type="InterPro" id="IPR041698">
    <property type="entry name" value="Methyltransf_25"/>
</dbReference>
<keyword evidence="2" id="KW-0808">Transferase</keyword>
<evidence type="ECO:0000259" key="7">
    <source>
        <dbReference type="Pfam" id="PF21302"/>
    </source>
</evidence>
<dbReference type="CDD" id="cd02440">
    <property type="entry name" value="AdoMet_MTases"/>
    <property type="match status" value="1"/>
</dbReference>
<dbReference type="AlphaFoldDB" id="A0A918XDS7"/>
<feature type="domain" description="Methyltransferase" evidence="6">
    <location>
        <begin position="94"/>
        <end position="181"/>
    </location>
</feature>
<dbReference type="Proteomes" id="UP000644693">
    <property type="component" value="Unassembled WGS sequence"/>
</dbReference>
<gene>
    <name evidence="8" type="primary">rrmA</name>
    <name evidence="8" type="ORF">GCM10007053_03780</name>
</gene>